<keyword evidence="5 7" id="KW-0472">Membrane</keyword>
<proteinExistence type="inferred from homology"/>
<keyword evidence="3 7" id="KW-0812">Transmembrane</keyword>
<evidence type="ECO:0000256" key="7">
    <source>
        <dbReference type="SAM" id="Phobius"/>
    </source>
</evidence>
<dbReference type="VEuPathDB" id="VectorBase:ASTEI20_033471"/>
<reference evidence="9" key="1">
    <citation type="journal article" date="2014" name="Genome Biol.">
        <title>Genome analysis of a major urban malaria vector mosquito, Anopheles stephensi.</title>
        <authorList>
            <person name="Jiang X."/>
            <person name="Peery A."/>
            <person name="Hall A.B."/>
            <person name="Sharma A."/>
            <person name="Chen X.G."/>
            <person name="Waterhouse R.M."/>
            <person name="Komissarov A."/>
            <person name="Riehle M.M."/>
            <person name="Shouche Y."/>
            <person name="Sharakhova M.V."/>
            <person name="Lawson D."/>
            <person name="Pakpour N."/>
            <person name="Arensburger P."/>
            <person name="Davidson V.L."/>
            <person name="Eiglmeier K."/>
            <person name="Emrich S."/>
            <person name="George P."/>
            <person name="Kennedy R.C."/>
            <person name="Mane S.P."/>
            <person name="Maslen G."/>
            <person name="Oringanje C."/>
            <person name="Qi Y."/>
            <person name="Settlage R."/>
            <person name="Tojo M."/>
            <person name="Tubio J.M."/>
            <person name="Unger M.F."/>
            <person name="Wang B."/>
            <person name="Vernick K.D."/>
            <person name="Ribeiro J.M."/>
            <person name="James A.A."/>
            <person name="Michel K."/>
            <person name="Riehle M.A."/>
            <person name="Luckhart S."/>
            <person name="Sharakhov I.V."/>
            <person name="Tu Z."/>
        </authorList>
    </citation>
    <scope>NUCLEOTIDE SEQUENCE [LARGE SCALE GENOMIC DNA]</scope>
    <source>
        <strain evidence="9">Indian</strain>
    </source>
</reference>
<evidence type="ECO:0000256" key="3">
    <source>
        <dbReference type="ARBA" id="ARBA00022692"/>
    </source>
</evidence>
<comment type="subcellular location">
    <subcellularLocation>
        <location evidence="1">Membrane</location>
        <topology evidence="1">Multi-pass membrane protein</topology>
    </subcellularLocation>
</comment>
<feature type="compositionally biased region" description="Basic residues" evidence="6">
    <location>
        <begin position="1"/>
        <end position="12"/>
    </location>
</feature>
<dbReference type="VEuPathDB" id="VectorBase:ASTEI09223"/>
<evidence type="ECO:0000256" key="1">
    <source>
        <dbReference type="ARBA" id="ARBA00004141"/>
    </source>
</evidence>
<dbReference type="PANTHER" id="PTHR12995">
    <property type="entry name" value="FI21814P1"/>
    <property type="match status" value="1"/>
</dbReference>
<keyword evidence="9" id="KW-1185">Reference proteome</keyword>
<feature type="transmembrane region" description="Helical" evidence="7">
    <location>
        <begin position="258"/>
        <end position="278"/>
    </location>
</feature>
<dbReference type="Proteomes" id="UP000076408">
    <property type="component" value="Unassembled WGS sequence"/>
</dbReference>
<name>A0A182YL87_ANOST</name>
<evidence type="ECO:0000256" key="4">
    <source>
        <dbReference type="ARBA" id="ARBA00022989"/>
    </source>
</evidence>
<dbReference type="OMA" id="RFKQLIF"/>
<feature type="region of interest" description="Disordered" evidence="6">
    <location>
        <begin position="1"/>
        <end position="58"/>
    </location>
</feature>
<feature type="transmembrane region" description="Helical" evidence="7">
    <location>
        <begin position="398"/>
        <end position="422"/>
    </location>
</feature>
<keyword evidence="4 7" id="KW-1133">Transmembrane helix</keyword>
<dbReference type="AlphaFoldDB" id="A0A182YL87"/>
<feature type="transmembrane region" description="Helical" evidence="7">
    <location>
        <begin position="190"/>
        <end position="210"/>
    </location>
</feature>
<dbReference type="PANTHER" id="PTHR12995:SF4">
    <property type="entry name" value="FI21814P1"/>
    <property type="match status" value="1"/>
</dbReference>
<feature type="compositionally biased region" description="Low complexity" evidence="6">
    <location>
        <begin position="34"/>
        <end position="53"/>
    </location>
</feature>
<evidence type="ECO:0000256" key="5">
    <source>
        <dbReference type="ARBA" id="ARBA00023136"/>
    </source>
</evidence>
<evidence type="ECO:0000256" key="2">
    <source>
        <dbReference type="ARBA" id="ARBA00010737"/>
    </source>
</evidence>
<dbReference type="Pfam" id="PF10271">
    <property type="entry name" value="Tmp39"/>
    <property type="match status" value="2"/>
</dbReference>
<evidence type="ECO:0000313" key="9">
    <source>
        <dbReference type="Proteomes" id="UP000076408"/>
    </source>
</evidence>
<feature type="compositionally biased region" description="Polar residues" evidence="6">
    <location>
        <begin position="14"/>
        <end position="31"/>
    </location>
</feature>
<organism evidence="8 9">
    <name type="scientific">Anopheles stephensi</name>
    <name type="common">Indo-Pakistan malaria mosquito</name>
    <dbReference type="NCBI Taxonomy" id="30069"/>
    <lineage>
        <taxon>Eukaryota</taxon>
        <taxon>Metazoa</taxon>
        <taxon>Ecdysozoa</taxon>
        <taxon>Arthropoda</taxon>
        <taxon>Hexapoda</taxon>
        <taxon>Insecta</taxon>
        <taxon>Pterygota</taxon>
        <taxon>Neoptera</taxon>
        <taxon>Endopterygota</taxon>
        <taxon>Diptera</taxon>
        <taxon>Nematocera</taxon>
        <taxon>Culicoidea</taxon>
        <taxon>Culicidae</taxon>
        <taxon>Anophelinae</taxon>
        <taxon>Anopheles</taxon>
    </lineage>
</organism>
<evidence type="ECO:0000256" key="6">
    <source>
        <dbReference type="SAM" id="MobiDB-lite"/>
    </source>
</evidence>
<dbReference type="GO" id="GO:0016020">
    <property type="term" value="C:membrane"/>
    <property type="evidence" value="ECO:0007669"/>
    <property type="project" value="UniProtKB-SubCell"/>
</dbReference>
<evidence type="ECO:0000313" key="8">
    <source>
        <dbReference type="EnsemblMetazoa" id="ASTEI09223-PA"/>
    </source>
</evidence>
<feature type="transmembrane region" description="Helical" evidence="7">
    <location>
        <begin position="428"/>
        <end position="446"/>
    </location>
</feature>
<accession>A0A182YL87</accession>
<reference evidence="8" key="2">
    <citation type="submission" date="2020-05" db="UniProtKB">
        <authorList>
            <consortium name="EnsemblMetazoa"/>
        </authorList>
    </citation>
    <scope>IDENTIFICATION</scope>
    <source>
        <strain evidence="8">Indian</strain>
    </source>
</reference>
<feature type="transmembrane region" description="Helical" evidence="7">
    <location>
        <begin position="166"/>
        <end position="184"/>
    </location>
</feature>
<dbReference type="EnsemblMetazoa" id="ASTEI09223-RA">
    <property type="protein sequence ID" value="ASTEI09223-PA"/>
    <property type="gene ID" value="ASTEI09223"/>
</dbReference>
<feature type="transmembrane region" description="Helical" evidence="7">
    <location>
        <begin position="290"/>
        <end position="308"/>
    </location>
</feature>
<dbReference type="VEuPathDB" id="VectorBase:ASTE004671"/>
<sequence>MTVTNRRYHRGHLPTSSHFQPPASTASSPNALATVGGSSNSSNSGNTNNTVDSNGEEDGSAMFTPFPKHVPYPNVEQSSELMNELLIFCFTILASATQFLHLYRSVWWLPNSYNRQAVNFYLIDWDLAIFIDIMASRRLLYCCILKFIDANCPEAYVEVSKRAAKYTFLAFVVVSFAVCGAQIFQKASYIHLFVLSYPLVLYLMIFGLNLEQFLRTIVDTEPNCINGMPLHSCSSNPNSIRTEIDALKTDFNSRCKQVIFTSLLNAYYAGFVPCVLASKHLYYNNFWTTQHLACVFVGGFTMCVTYCFPMRYCDVFHRAALHLGQWHRVNNRSSSVPAYTWSKTNIYPHGTYVRHMGEVYRSVGYCTSAIPANSSHYRFYVSTTKAIDTLNAIFSYHVVIYMSLFAVQMLLIVLQLVIFALTPEWQNVLSVGFLLLTNFFTLFRIARDYFIARRIYASEPLYLGMKLQ</sequence>
<protein>
    <submittedName>
        <fullName evidence="8">Uncharacterized protein</fullName>
    </submittedName>
</protein>
<comment type="similarity">
    <text evidence="2">Belongs to the TMEM39 family.</text>
</comment>
<dbReference type="InterPro" id="IPR019397">
    <property type="entry name" value="Uncharacterised_TMEM39"/>
</dbReference>